<keyword evidence="7 8" id="KW-0802">TPR repeat</keyword>
<evidence type="ECO:0000256" key="5">
    <source>
        <dbReference type="ARBA" id="ARBA00022679"/>
    </source>
</evidence>
<name>A0AAD5S2Z4_9FUNG</name>
<protein>
    <recommendedName>
        <fullName evidence="3">protein O-GlcNAc transferase</fullName>
        <ecNumber evidence="3">2.4.1.255</ecNumber>
    </recommendedName>
</protein>
<dbReference type="Gene3D" id="3.40.50.11380">
    <property type="match status" value="1"/>
</dbReference>
<comment type="caution">
    <text evidence="10">The sequence shown here is derived from an EMBL/GenBank/DDBJ whole genome shotgun (WGS) entry which is preliminary data.</text>
</comment>
<dbReference type="EC" id="2.4.1.255" evidence="3"/>
<dbReference type="Pfam" id="PF13414">
    <property type="entry name" value="TPR_11"/>
    <property type="match status" value="1"/>
</dbReference>
<keyword evidence="4" id="KW-0328">Glycosyltransferase</keyword>
<organism evidence="10 11">
    <name type="scientific">Rhizophlyctis rosea</name>
    <dbReference type="NCBI Taxonomy" id="64517"/>
    <lineage>
        <taxon>Eukaryota</taxon>
        <taxon>Fungi</taxon>
        <taxon>Fungi incertae sedis</taxon>
        <taxon>Chytridiomycota</taxon>
        <taxon>Chytridiomycota incertae sedis</taxon>
        <taxon>Chytridiomycetes</taxon>
        <taxon>Rhizophlyctidales</taxon>
        <taxon>Rhizophlyctidaceae</taxon>
        <taxon>Rhizophlyctis</taxon>
    </lineage>
</organism>
<dbReference type="SMART" id="SM00028">
    <property type="entry name" value="TPR"/>
    <property type="match status" value="7"/>
</dbReference>
<evidence type="ECO:0000256" key="6">
    <source>
        <dbReference type="ARBA" id="ARBA00022737"/>
    </source>
</evidence>
<keyword evidence="11" id="KW-1185">Reference proteome</keyword>
<evidence type="ECO:0000313" key="11">
    <source>
        <dbReference type="Proteomes" id="UP001212841"/>
    </source>
</evidence>
<evidence type="ECO:0000256" key="3">
    <source>
        <dbReference type="ARBA" id="ARBA00011970"/>
    </source>
</evidence>
<dbReference type="Gene3D" id="1.25.40.10">
    <property type="entry name" value="Tetratricopeptide repeat domain"/>
    <property type="match status" value="4"/>
</dbReference>
<evidence type="ECO:0000256" key="8">
    <source>
        <dbReference type="PROSITE-ProRule" id="PRU00339"/>
    </source>
</evidence>
<evidence type="ECO:0000256" key="2">
    <source>
        <dbReference type="ARBA" id="ARBA00005386"/>
    </source>
</evidence>
<feature type="domain" description="O-GlcNAc transferase C-terminal" evidence="9">
    <location>
        <begin position="504"/>
        <end position="587"/>
    </location>
</feature>
<keyword evidence="6" id="KW-0677">Repeat</keyword>
<dbReference type="PROSITE" id="PS50293">
    <property type="entry name" value="TPR_REGION"/>
    <property type="match status" value="1"/>
</dbReference>
<evidence type="ECO:0000256" key="7">
    <source>
        <dbReference type="ARBA" id="ARBA00022803"/>
    </source>
</evidence>
<proteinExistence type="inferred from homology"/>
<dbReference type="PANTHER" id="PTHR44998:SF1">
    <property type="entry name" value="UDP-N-ACETYLGLUCOSAMINE--PEPTIDE N-ACETYLGLUCOSAMINYLTRANSFERASE 110 KDA SUBUNIT"/>
    <property type="match status" value="1"/>
</dbReference>
<accession>A0AAD5S2Z4</accession>
<feature type="repeat" description="TPR" evidence="8">
    <location>
        <begin position="337"/>
        <end position="370"/>
    </location>
</feature>
<dbReference type="SUPFAM" id="SSF48452">
    <property type="entry name" value="TPR-like"/>
    <property type="match status" value="2"/>
</dbReference>
<keyword evidence="5" id="KW-0808">Transferase</keyword>
<evidence type="ECO:0000256" key="4">
    <source>
        <dbReference type="ARBA" id="ARBA00022676"/>
    </source>
</evidence>
<dbReference type="PANTHER" id="PTHR44998">
    <property type="match status" value="1"/>
</dbReference>
<dbReference type="InterPro" id="IPR019734">
    <property type="entry name" value="TPR_rpt"/>
</dbReference>
<dbReference type="EMBL" id="JADGJD010001630">
    <property type="protein sequence ID" value="KAJ3039516.1"/>
    <property type="molecule type" value="Genomic_DNA"/>
</dbReference>
<dbReference type="Pfam" id="PF13174">
    <property type="entry name" value="TPR_6"/>
    <property type="match status" value="1"/>
</dbReference>
<feature type="non-terminal residue" evidence="10">
    <location>
        <position position="587"/>
    </location>
</feature>
<dbReference type="GO" id="GO:0006493">
    <property type="term" value="P:protein O-linked glycosylation"/>
    <property type="evidence" value="ECO:0007669"/>
    <property type="project" value="TreeGrafter"/>
</dbReference>
<gene>
    <name evidence="10" type="ORF">HK097_002820</name>
</gene>
<dbReference type="AlphaFoldDB" id="A0AAD5S2Z4"/>
<dbReference type="PROSITE" id="PS50005">
    <property type="entry name" value="TPR"/>
    <property type="match status" value="2"/>
</dbReference>
<dbReference type="InterPro" id="IPR011990">
    <property type="entry name" value="TPR-like_helical_dom_sf"/>
</dbReference>
<dbReference type="InterPro" id="IPR029489">
    <property type="entry name" value="OGT/SEC/SPY_C"/>
</dbReference>
<comment type="similarity">
    <text evidence="2">Belongs to the glycosyltransferase 41 family. O-GlcNAc transferase subfamily.</text>
</comment>
<evidence type="ECO:0000259" key="9">
    <source>
        <dbReference type="Pfam" id="PF13844"/>
    </source>
</evidence>
<reference evidence="10" key="1">
    <citation type="submission" date="2020-05" db="EMBL/GenBank/DDBJ databases">
        <title>Phylogenomic resolution of chytrid fungi.</title>
        <authorList>
            <person name="Stajich J.E."/>
            <person name="Amses K."/>
            <person name="Simmons R."/>
            <person name="Seto K."/>
            <person name="Myers J."/>
            <person name="Bonds A."/>
            <person name="Quandt C.A."/>
            <person name="Barry K."/>
            <person name="Liu P."/>
            <person name="Grigoriev I."/>
            <person name="Longcore J.E."/>
            <person name="James T.Y."/>
        </authorList>
    </citation>
    <scope>NUCLEOTIDE SEQUENCE</scope>
    <source>
        <strain evidence="10">JEL0318</strain>
    </source>
</reference>
<evidence type="ECO:0000313" key="10">
    <source>
        <dbReference type="EMBL" id="KAJ3039516.1"/>
    </source>
</evidence>
<feature type="repeat" description="TPR" evidence="8">
    <location>
        <begin position="303"/>
        <end position="336"/>
    </location>
</feature>
<comment type="pathway">
    <text evidence="1">Protein modification; protein glycosylation.</text>
</comment>
<dbReference type="Proteomes" id="UP001212841">
    <property type="component" value="Unassembled WGS sequence"/>
</dbReference>
<dbReference type="Pfam" id="PF13176">
    <property type="entry name" value="TPR_7"/>
    <property type="match status" value="1"/>
</dbReference>
<dbReference type="GO" id="GO:0097363">
    <property type="term" value="F:protein O-acetylglucosaminyltransferase activity"/>
    <property type="evidence" value="ECO:0007669"/>
    <property type="project" value="UniProtKB-EC"/>
</dbReference>
<evidence type="ECO:0000256" key="1">
    <source>
        <dbReference type="ARBA" id="ARBA00004922"/>
    </source>
</evidence>
<sequence>MFELSITYNQQILNIDPSFAEAYSNLGTTYRAMAQAGHSRVQGVSINPAELAERYYRIAISIRPKYWDASINLAGLLSSNGRWREAVEVYQNIEELMEKEFDVSERLDVVDGGVSEGEDGDFFRKLWEAERRRRKRCEFEVAMKGVATGDFSGFSVERRRDLYYAKGNLLYAIGEVAEAKRQYLKGLTAAGVDVTGVYAAGAGNGLPQPGVTPASALGALQASKGGRGDGIYHPTTSSILQTLAKIYQDLQRMGVAVAFYYVSLSVYPTANTCNNLGILLAPQRLNESVTWYELGLQLDPNHVHIFTNLGSALKDRGQVTEGIACYQRAIQIQPDFYIALANLANVFKDMGRVEEAIDLYRRALAVKPDFVEAFCNFVNSLLFVCDWTGRGENLDRIREVVKSQLRDGKEGRIKPRGVPTVLPFHTFTYSTLSAWMVREISRRNAERALWNVEVSEWFPGFPARPIKLLGNAYRELGRDSEKAERLLERCVGQYPYPYKVPEGPRPYIRVGYLSSDFNNHPLAHLMQSVFGLHDRAKFRVYCYALSPTDHSPYRAKIEREADVFLDVSSWGVKEIVERIVGDGIHVL</sequence>
<dbReference type="Pfam" id="PF13844">
    <property type="entry name" value="Glyco_transf_41"/>
    <property type="match status" value="1"/>
</dbReference>